<keyword evidence="8" id="KW-0175">Coiled coil</keyword>
<organism evidence="11 12">
    <name type="scientific">Ditylenchus dipsaci</name>
    <dbReference type="NCBI Taxonomy" id="166011"/>
    <lineage>
        <taxon>Eukaryota</taxon>
        <taxon>Metazoa</taxon>
        <taxon>Ecdysozoa</taxon>
        <taxon>Nematoda</taxon>
        <taxon>Chromadorea</taxon>
        <taxon>Rhabditida</taxon>
        <taxon>Tylenchina</taxon>
        <taxon>Tylenchomorpha</taxon>
        <taxon>Sphaerularioidea</taxon>
        <taxon>Anguinidae</taxon>
        <taxon>Anguininae</taxon>
        <taxon>Ditylenchus</taxon>
    </lineage>
</organism>
<dbReference type="PANTHER" id="PTHR24332">
    <property type="entry name" value="HOMEOBOX PROTEIN CDX"/>
    <property type="match status" value="1"/>
</dbReference>
<feature type="region of interest" description="Disordered" evidence="9">
    <location>
        <begin position="1"/>
        <end position="30"/>
    </location>
</feature>
<evidence type="ECO:0000256" key="4">
    <source>
        <dbReference type="ARBA" id="ARBA00023155"/>
    </source>
</evidence>
<dbReference type="InterPro" id="IPR017970">
    <property type="entry name" value="Homeobox_CS"/>
</dbReference>
<evidence type="ECO:0000256" key="1">
    <source>
        <dbReference type="ARBA" id="ARBA00004123"/>
    </source>
</evidence>
<dbReference type="WBParaSite" id="jg20469">
    <property type="protein sequence ID" value="jg20469"/>
    <property type="gene ID" value="jg20469"/>
</dbReference>
<dbReference type="AlphaFoldDB" id="A0A915DK92"/>
<dbReference type="SMART" id="SM00389">
    <property type="entry name" value="HOX"/>
    <property type="match status" value="1"/>
</dbReference>
<feature type="compositionally biased region" description="Polar residues" evidence="9">
    <location>
        <begin position="1"/>
        <end position="10"/>
    </location>
</feature>
<feature type="DNA-binding region" description="Homeobox" evidence="6">
    <location>
        <begin position="255"/>
        <end position="314"/>
    </location>
</feature>
<keyword evidence="4 6" id="KW-0371">Homeobox</keyword>
<evidence type="ECO:0000313" key="11">
    <source>
        <dbReference type="Proteomes" id="UP000887574"/>
    </source>
</evidence>
<feature type="compositionally biased region" description="Low complexity" evidence="9">
    <location>
        <begin position="11"/>
        <end position="22"/>
    </location>
</feature>
<comment type="subcellular location">
    <subcellularLocation>
        <location evidence="1 6 7">Nucleus</location>
    </subcellularLocation>
</comment>
<dbReference type="PRINTS" id="PR00024">
    <property type="entry name" value="HOMEOBOX"/>
</dbReference>
<dbReference type="GO" id="GO:0009887">
    <property type="term" value="P:animal organ morphogenesis"/>
    <property type="evidence" value="ECO:0007669"/>
    <property type="project" value="TreeGrafter"/>
</dbReference>
<keyword evidence="3 6" id="KW-0238">DNA-binding</keyword>
<evidence type="ECO:0000256" key="7">
    <source>
        <dbReference type="RuleBase" id="RU000682"/>
    </source>
</evidence>
<dbReference type="GO" id="GO:0000981">
    <property type="term" value="F:DNA-binding transcription factor activity, RNA polymerase II-specific"/>
    <property type="evidence" value="ECO:0007669"/>
    <property type="project" value="InterPro"/>
</dbReference>
<sequence length="319" mass="35585">MHSTPSSNDTNNNNNLGFQPNNPSANHNNYESTSQQFFDQLYGKKGVAAAAAAAAAVAYFPNNNYYPCYTANGSPSESLDVKPVLSNSNEDTSTASSNLLLKHPTPFEWTMDHQRSFYQSLNPGAASFSMCQPTSTTSDPCSAATNLPSYHHLIDQPTNSCGSFFQNKANNHLINGYNNQPYPHYMGAGAAQTSLIDGLYSSNGYNPADFLQSHSNPTHQWKQASVSATSLPKIMPNQMATLNWPGTNNVRVRTSDKYRSVYTELQRLELEKEFLSNNFISAERKADLSTHLQLTERQIKIWFQNRRAKTRKGQCNRRF</sequence>
<evidence type="ECO:0000313" key="12">
    <source>
        <dbReference type="WBParaSite" id="jg20469"/>
    </source>
</evidence>
<keyword evidence="5 6" id="KW-0539">Nucleus</keyword>
<keyword evidence="11" id="KW-1185">Reference proteome</keyword>
<dbReference type="GO" id="GO:0005634">
    <property type="term" value="C:nucleus"/>
    <property type="evidence" value="ECO:0007669"/>
    <property type="project" value="UniProtKB-SubCell"/>
</dbReference>
<evidence type="ECO:0000256" key="5">
    <source>
        <dbReference type="ARBA" id="ARBA00023242"/>
    </source>
</evidence>
<evidence type="ECO:0000256" key="9">
    <source>
        <dbReference type="SAM" id="MobiDB-lite"/>
    </source>
</evidence>
<dbReference type="GO" id="GO:0009948">
    <property type="term" value="P:anterior/posterior axis specification"/>
    <property type="evidence" value="ECO:0007669"/>
    <property type="project" value="TreeGrafter"/>
</dbReference>
<dbReference type="SUPFAM" id="SSF46689">
    <property type="entry name" value="Homeodomain-like"/>
    <property type="match status" value="1"/>
</dbReference>
<dbReference type="InterPro" id="IPR009057">
    <property type="entry name" value="Homeodomain-like_sf"/>
</dbReference>
<protein>
    <submittedName>
        <fullName evidence="12">Homeobox domain-containing protein</fullName>
    </submittedName>
</protein>
<proteinExistence type="inferred from homology"/>
<dbReference type="InterPro" id="IPR020479">
    <property type="entry name" value="HD_metazoa"/>
</dbReference>
<dbReference type="InterPro" id="IPR047152">
    <property type="entry name" value="Caudal_homeobox"/>
</dbReference>
<dbReference type="PROSITE" id="PS50071">
    <property type="entry name" value="HOMEOBOX_2"/>
    <property type="match status" value="1"/>
</dbReference>
<evidence type="ECO:0000256" key="2">
    <source>
        <dbReference type="ARBA" id="ARBA00010341"/>
    </source>
</evidence>
<evidence type="ECO:0000256" key="3">
    <source>
        <dbReference type="ARBA" id="ARBA00023125"/>
    </source>
</evidence>
<dbReference type="PROSITE" id="PS00027">
    <property type="entry name" value="HOMEOBOX_1"/>
    <property type="match status" value="1"/>
</dbReference>
<dbReference type="Pfam" id="PF00046">
    <property type="entry name" value="Homeodomain"/>
    <property type="match status" value="1"/>
</dbReference>
<dbReference type="GO" id="GO:0030154">
    <property type="term" value="P:cell differentiation"/>
    <property type="evidence" value="ECO:0007669"/>
    <property type="project" value="TreeGrafter"/>
</dbReference>
<comment type="similarity">
    <text evidence="2">Belongs to the Caudal homeobox family.</text>
</comment>
<dbReference type="Proteomes" id="UP000887574">
    <property type="component" value="Unplaced"/>
</dbReference>
<feature type="coiled-coil region" evidence="8">
    <location>
        <begin position="258"/>
        <end position="285"/>
    </location>
</feature>
<feature type="domain" description="Homeobox" evidence="10">
    <location>
        <begin position="253"/>
        <end position="313"/>
    </location>
</feature>
<dbReference type="InterPro" id="IPR001356">
    <property type="entry name" value="HD"/>
</dbReference>
<accession>A0A915DK92</accession>
<evidence type="ECO:0000256" key="6">
    <source>
        <dbReference type="PROSITE-ProRule" id="PRU00108"/>
    </source>
</evidence>
<dbReference type="Gene3D" id="1.10.10.60">
    <property type="entry name" value="Homeodomain-like"/>
    <property type="match status" value="1"/>
</dbReference>
<dbReference type="GO" id="GO:0000977">
    <property type="term" value="F:RNA polymerase II transcription regulatory region sequence-specific DNA binding"/>
    <property type="evidence" value="ECO:0007669"/>
    <property type="project" value="TreeGrafter"/>
</dbReference>
<reference evidence="12" key="1">
    <citation type="submission" date="2022-11" db="UniProtKB">
        <authorList>
            <consortium name="WormBaseParasite"/>
        </authorList>
    </citation>
    <scope>IDENTIFICATION</scope>
</reference>
<dbReference type="PANTHER" id="PTHR24332:SF9">
    <property type="entry name" value="HOMEOTIC PROTEIN CAUDAL"/>
    <property type="match status" value="1"/>
</dbReference>
<evidence type="ECO:0000259" key="10">
    <source>
        <dbReference type="PROSITE" id="PS50071"/>
    </source>
</evidence>
<dbReference type="CDD" id="cd00086">
    <property type="entry name" value="homeodomain"/>
    <property type="match status" value="1"/>
</dbReference>
<evidence type="ECO:0000256" key="8">
    <source>
        <dbReference type="SAM" id="Coils"/>
    </source>
</evidence>
<name>A0A915DK92_9BILA</name>